<feature type="compositionally biased region" description="Polar residues" evidence="1">
    <location>
        <begin position="63"/>
        <end position="77"/>
    </location>
</feature>
<dbReference type="AlphaFoldDB" id="E9SCL8"/>
<dbReference type="PROSITE" id="PS51257">
    <property type="entry name" value="PROKAR_LIPOPROTEIN"/>
    <property type="match status" value="1"/>
</dbReference>
<dbReference type="Gene3D" id="3.40.50.360">
    <property type="match status" value="1"/>
</dbReference>
<dbReference type="eggNOG" id="COG0716">
    <property type="taxonomic scope" value="Bacteria"/>
</dbReference>
<sequence>MKKMIAVIVSALFMALGMTACGSGEPASAPSVAENDKAAVQEKLNRQDSKTDETKADDKQSDESTVTTQADTETPTESDGKNILVAYFSRADENYNVGTIDVGNTQIVAEYIASEVGADSFHIETVTPYPADYDECCDVAKQELADKARPEIQGGVENMEQYDIVFLGYPIWWGDMPMAVYTFMDSCDFSDKVVIPFNTHEGSGESGTYSAIASYLPNAQVLDGMAIQGKTAQKFSSDTQQAVRDWLDGLGF</sequence>
<dbReference type="InterPro" id="IPR008254">
    <property type="entry name" value="Flavodoxin/NO_synth"/>
</dbReference>
<dbReference type="PANTHER" id="PTHR39201">
    <property type="entry name" value="EXPORTED PROTEIN-RELATED"/>
    <property type="match status" value="1"/>
</dbReference>
<reference evidence="4 5" key="1">
    <citation type="submission" date="2011-02" db="EMBL/GenBank/DDBJ databases">
        <authorList>
            <person name="Nelson K.E."/>
            <person name="Sutton G."/>
            <person name="Torralba M."/>
            <person name="Durkin S."/>
            <person name="Harkins D."/>
            <person name="Montgomery R."/>
            <person name="Ziemer C."/>
            <person name="Klaassens E."/>
            <person name="Ocuiv P."/>
            <person name="Morrison M."/>
        </authorList>
    </citation>
    <scope>NUCLEOTIDE SEQUENCE [LARGE SCALE GENOMIC DNA]</scope>
    <source>
        <strain evidence="4 5">8</strain>
    </source>
</reference>
<name>E9SCL8_RUMAL</name>
<accession>E9SCL8</accession>
<dbReference type="STRING" id="246199.CUS_4400"/>
<protein>
    <submittedName>
        <fullName evidence="4">Putative lipoprotein</fullName>
    </submittedName>
</protein>
<evidence type="ECO:0000256" key="1">
    <source>
        <dbReference type="SAM" id="MobiDB-lite"/>
    </source>
</evidence>
<dbReference type="SUPFAM" id="SSF52218">
    <property type="entry name" value="Flavoproteins"/>
    <property type="match status" value="1"/>
</dbReference>
<keyword evidence="4" id="KW-0449">Lipoprotein</keyword>
<evidence type="ECO:0000313" key="4">
    <source>
        <dbReference type="EMBL" id="EGC02975.1"/>
    </source>
</evidence>
<feature type="region of interest" description="Disordered" evidence="1">
    <location>
        <begin position="24"/>
        <end position="77"/>
    </location>
</feature>
<feature type="compositionally biased region" description="Basic and acidic residues" evidence="1">
    <location>
        <begin position="34"/>
        <end position="62"/>
    </location>
</feature>
<proteinExistence type="predicted"/>
<gene>
    <name evidence="4" type="ORF">CUS_4400</name>
</gene>
<feature type="domain" description="Flavodoxin-like" evidence="3">
    <location>
        <begin position="83"/>
        <end position="233"/>
    </location>
</feature>
<organism evidence="4 5">
    <name type="scientific">Ruminococcus albus 8</name>
    <dbReference type="NCBI Taxonomy" id="246199"/>
    <lineage>
        <taxon>Bacteria</taxon>
        <taxon>Bacillati</taxon>
        <taxon>Bacillota</taxon>
        <taxon>Clostridia</taxon>
        <taxon>Eubacteriales</taxon>
        <taxon>Oscillospiraceae</taxon>
        <taxon>Ruminococcus</taxon>
    </lineage>
</organism>
<evidence type="ECO:0000259" key="3">
    <source>
        <dbReference type="Pfam" id="PF12682"/>
    </source>
</evidence>
<dbReference type="EMBL" id="ADKM02000083">
    <property type="protein sequence ID" value="EGC02975.1"/>
    <property type="molecule type" value="Genomic_DNA"/>
</dbReference>
<dbReference type="InterPro" id="IPR029039">
    <property type="entry name" value="Flavoprotein-like_sf"/>
</dbReference>
<evidence type="ECO:0000313" key="5">
    <source>
        <dbReference type="Proteomes" id="UP000004259"/>
    </source>
</evidence>
<dbReference type="GO" id="GO:0010181">
    <property type="term" value="F:FMN binding"/>
    <property type="evidence" value="ECO:0007669"/>
    <property type="project" value="InterPro"/>
</dbReference>
<dbReference type="OrthoDB" id="9806505at2"/>
<dbReference type="Pfam" id="PF12682">
    <property type="entry name" value="Flavodoxin_4"/>
    <property type="match status" value="1"/>
</dbReference>
<dbReference type="GO" id="GO:0016651">
    <property type="term" value="F:oxidoreductase activity, acting on NAD(P)H"/>
    <property type="evidence" value="ECO:0007669"/>
    <property type="project" value="UniProtKB-ARBA"/>
</dbReference>
<dbReference type="PANTHER" id="PTHR39201:SF1">
    <property type="entry name" value="FLAVODOXIN-LIKE DOMAIN-CONTAINING PROTEIN"/>
    <property type="match status" value="1"/>
</dbReference>
<feature type="signal peptide" evidence="2">
    <location>
        <begin position="1"/>
        <end position="20"/>
    </location>
</feature>
<dbReference type="Proteomes" id="UP000004259">
    <property type="component" value="Unassembled WGS sequence"/>
</dbReference>
<keyword evidence="2" id="KW-0732">Signal</keyword>
<dbReference type="RefSeq" id="WP_002849834.1">
    <property type="nucleotide sequence ID" value="NZ_ADKM02000083.1"/>
</dbReference>
<feature type="chain" id="PRO_5038344578" evidence="2">
    <location>
        <begin position="21"/>
        <end position="252"/>
    </location>
</feature>
<evidence type="ECO:0000256" key="2">
    <source>
        <dbReference type="SAM" id="SignalP"/>
    </source>
</evidence>
<comment type="caution">
    <text evidence="4">The sequence shown here is derived from an EMBL/GenBank/DDBJ whole genome shotgun (WGS) entry which is preliminary data.</text>
</comment>
<keyword evidence="5" id="KW-1185">Reference proteome</keyword>